<dbReference type="PANTHER" id="PTHR11063:SF8">
    <property type="entry name" value="DELTA-1-PYRROLINE-5-CARBOXYLATE SYNTHASE"/>
    <property type="match status" value="1"/>
</dbReference>
<comment type="catalytic activity">
    <reaction evidence="6 7">
        <text>L-glutamate 5-semialdehyde + phosphate + NADP(+) = L-glutamyl 5-phosphate + NADPH + H(+)</text>
        <dbReference type="Rhea" id="RHEA:19541"/>
        <dbReference type="ChEBI" id="CHEBI:15378"/>
        <dbReference type="ChEBI" id="CHEBI:43474"/>
        <dbReference type="ChEBI" id="CHEBI:57783"/>
        <dbReference type="ChEBI" id="CHEBI:58066"/>
        <dbReference type="ChEBI" id="CHEBI:58274"/>
        <dbReference type="ChEBI" id="CHEBI:58349"/>
        <dbReference type="EC" id="1.2.1.41"/>
    </reaction>
</comment>
<evidence type="ECO:0000256" key="5">
    <source>
        <dbReference type="ARBA" id="ARBA00023002"/>
    </source>
</evidence>
<dbReference type="FunFam" id="3.40.309.10:FF:000006">
    <property type="entry name" value="Gamma-glutamyl phosphate reductase"/>
    <property type="match status" value="1"/>
</dbReference>
<name>A0A1I0DPF5_9FIRM</name>
<accession>A0A1I0DPF5</accession>
<dbReference type="InterPro" id="IPR016162">
    <property type="entry name" value="Ald_DH_N"/>
</dbReference>
<evidence type="ECO:0000256" key="2">
    <source>
        <dbReference type="ARBA" id="ARBA00022605"/>
    </source>
</evidence>
<dbReference type="GO" id="GO:0004350">
    <property type="term" value="F:glutamate-5-semialdehyde dehydrogenase activity"/>
    <property type="evidence" value="ECO:0007669"/>
    <property type="project" value="UniProtKB-UniRule"/>
</dbReference>
<dbReference type="EMBL" id="FOIL01000013">
    <property type="protein sequence ID" value="SET33769.1"/>
    <property type="molecule type" value="Genomic_DNA"/>
</dbReference>
<keyword evidence="7" id="KW-0963">Cytoplasm</keyword>
<dbReference type="RefSeq" id="WP_074649158.1">
    <property type="nucleotide sequence ID" value="NZ_FOIL01000013.1"/>
</dbReference>
<evidence type="ECO:0000259" key="8">
    <source>
        <dbReference type="Pfam" id="PF00171"/>
    </source>
</evidence>
<dbReference type="PROSITE" id="PS01223">
    <property type="entry name" value="PROA"/>
    <property type="match status" value="1"/>
</dbReference>
<reference evidence="9 10" key="1">
    <citation type="submission" date="2016-10" db="EMBL/GenBank/DDBJ databases">
        <authorList>
            <person name="de Groot N.N."/>
        </authorList>
    </citation>
    <scope>NUCLEOTIDE SEQUENCE [LARGE SCALE GENOMIC DNA]</scope>
    <source>
        <strain evidence="9 10">KH1P1</strain>
    </source>
</reference>
<evidence type="ECO:0000256" key="7">
    <source>
        <dbReference type="HAMAP-Rule" id="MF_00412"/>
    </source>
</evidence>
<dbReference type="InterPro" id="IPR015590">
    <property type="entry name" value="Aldehyde_DH_dom"/>
</dbReference>
<dbReference type="GO" id="GO:0050661">
    <property type="term" value="F:NADP binding"/>
    <property type="evidence" value="ECO:0007669"/>
    <property type="project" value="InterPro"/>
</dbReference>
<comment type="similarity">
    <text evidence="7">Belongs to the gamma-glutamyl phosphate reductase family.</text>
</comment>
<dbReference type="GO" id="GO:0005737">
    <property type="term" value="C:cytoplasm"/>
    <property type="evidence" value="ECO:0007669"/>
    <property type="project" value="UniProtKB-SubCell"/>
</dbReference>
<evidence type="ECO:0000256" key="4">
    <source>
        <dbReference type="ARBA" id="ARBA00022857"/>
    </source>
</evidence>
<dbReference type="Gene3D" id="3.40.605.10">
    <property type="entry name" value="Aldehyde Dehydrogenase, Chain A, domain 1"/>
    <property type="match status" value="1"/>
</dbReference>
<organism evidence="9 10">
    <name type="scientific">[Clostridium] aminophilum</name>
    <dbReference type="NCBI Taxonomy" id="1526"/>
    <lineage>
        <taxon>Bacteria</taxon>
        <taxon>Bacillati</taxon>
        <taxon>Bacillota</taxon>
        <taxon>Clostridia</taxon>
        <taxon>Lachnospirales</taxon>
        <taxon>Lachnospiraceae</taxon>
    </lineage>
</organism>
<dbReference type="CDD" id="cd07079">
    <property type="entry name" value="ALDH_F18-19_ProA-GPR"/>
    <property type="match status" value="1"/>
</dbReference>
<feature type="domain" description="Aldehyde dehydrogenase" evidence="8">
    <location>
        <begin position="10"/>
        <end position="316"/>
    </location>
</feature>
<dbReference type="STRING" id="1526.SAMN02910262_01681"/>
<evidence type="ECO:0000256" key="6">
    <source>
        <dbReference type="ARBA" id="ARBA00049024"/>
    </source>
</evidence>
<dbReference type="SUPFAM" id="SSF53720">
    <property type="entry name" value="ALDH-like"/>
    <property type="match status" value="1"/>
</dbReference>
<evidence type="ECO:0000256" key="1">
    <source>
        <dbReference type="ARBA" id="ARBA00004985"/>
    </source>
</evidence>
<keyword evidence="2 7" id="KW-0028">Amino-acid biosynthesis</keyword>
<dbReference type="GO" id="GO:0055129">
    <property type="term" value="P:L-proline biosynthetic process"/>
    <property type="evidence" value="ECO:0007669"/>
    <property type="project" value="UniProtKB-UniRule"/>
</dbReference>
<comment type="function">
    <text evidence="7">Catalyzes the NADPH-dependent reduction of L-glutamate 5-phosphate into L-glutamate 5-semialdehyde and phosphate. The product spontaneously undergoes cyclization to form 1-pyrroline-5-carboxylate.</text>
</comment>
<dbReference type="eggNOG" id="COG0014">
    <property type="taxonomic scope" value="Bacteria"/>
</dbReference>
<dbReference type="NCBIfam" id="NF001221">
    <property type="entry name" value="PRK00197.1"/>
    <property type="match status" value="1"/>
</dbReference>
<dbReference type="HAMAP" id="MF_00412">
    <property type="entry name" value="ProA"/>
    <property type="match status" value="1"/>
</dbReference>
<dbReference type="EC" id="1.2.1.41" evidence="7"/>
<sequence length="426" mass="46220">MEQLTELGMRARRAAFSLNSLTTEEKNRALMASADALEAHAQEIIRANRTDIENGRAKNMSEGLLDRLLLNEERIHGMAEAVRGVASLPDPVGDVLEEWTRPNGLRLRKVRVPIGVVGIIYEARPNVTSDAFSIAFKSGNAVILKGGSDAIYSNGAVADVIRGALSENGFPEDALLLIRSTDHETTTRFMQMNGYVDVLIPRGSARLIQAVVRNSTVPVIETGAGNCHIYLDEGCDAEMAKAIIFNAKTQRIGVCNAAESLVVHRSVLDTVLPAAVKKLQEKNVIVYADEEAYGALTKAAAADPALKLSLIERAAEEDFGTEYLDYKMSVKTVGSVEEAIGHINRYSTKHSETILTPDEAHARLFQNAVDSACVYWNASTRFTDGGEFGFGAEIGISTAKLHARGPMGLRELTTTKYQIDGTGQVR</sequence>
<evidence type="ECO:0000313" key="10">
    <source>
        <dbReference type="Proteomes" id="UP000199820"/>
    </source>
</evidence>
<keyword evidence="5 7" id="KW-0560">Oxidoreductase</keyword>
<dbReference type="Gene3D" id="3.40.309.10">
    <property type="entry name" value="Aldehyde Dehydrogenase, Chain A, domain 2"/>
    <property type="match status" value="1"/>
</dbReference>
<dbReference type="InterPro" id="IPR000965">
    <property type="entry name" value="GPR_dom"/>
</dbReference>
<dbReference type="InterPro" id="IPR012134">
    <property type="entry name" value="Glu-5-SA_DH"/>
</dbReference>
<dbReference type="Proteomes" id="UP000199820">
    <property type="component" value="Unassembled WGS sequence"/>
</dbReference>
<comment type="pathway">
    <text evidence="1 7">Amino-acid biosynthesis; L-proline biosynthesis; L-glutamate 5-semialdehyde from L-glutamate: step 2/2.</text>
</comment>
<proteinExistence type="inferred from homology"/>
<dbReference type="AlphaFoldDB" id="A0A1I0DPF5"/>
<gene>
    <name evidence="7" type="primary">proA</name>
    <name evidence="9" type="ORF">SAMN04487771_101333</name>
</gene>
<comment type="subcellular location">
    <subcellularLocation>
        <location evidence="7">Cytoplasm</location>
    </subcellularLocation>
</comment>
<protein>
    <recommendedName>
        <fullName evidence="7">Gamma-glutamyl phosphate reductase</fullName>
        <shortName evidence="7">GPR</shortName>
        <ecNumber evidence="7">1.2.1.41</ecNumber>
    </recommendedName>
    <alternativeName>
        <fullName evidence="7">Glutamate-5-semialdehyde dehydrogenase</fullName>
    </alternativeName>
    <alternativeName>
        <fullName evidence="7">Glutamyl-gamma-semialdehyde dehydrogenase</fullName>
        <shortName evidence="7">GSA dehydrogenase</shortName>
    </alternativeName>
</protein>
<keyword evidence="3 7" id="KW-0641">Proline biosynthesis</keyword>
<dbReference type="UniPathway" id="UPA00098">
    <property type="reaction ID" value="UER00360"/>
</dbReference>
<dbReference type="PIRSF" id="PIRSF000151">
    <property type="entry name" value="GPR"/>
    <property type="match status" value="1"/>
</dbReference>
<dbReference type="NCBIfam" id="TIGR00407">
    <property type="entry name" value="proA"/>
    <property type="match status" value="1"/>
</dbReference>
<dbReference type="InterPro" id="IPR020593">
    <property type="entry name" value="G-glutamylP_reductase_CS"/>
</dbReference>
<dbReference type="InterPro" id="IPR016161">
    <property type="entry name" value="Ald_DH/histidinol_DH"/>
</dbReference>
<evidence type="ECO:0000313" key="9">
    <source>
        <dbReference type="EMBL" id="SET33769.1"/>
    </source>
</evidence>
<evidence type="ECO:0000256" key="3">
    <source>
        <dbReference type="ARBA" id="ARBA00022650"/>
    </source>
</evidence>
<dbReference type="Pfam" id="PF00171">
    <property type="entry name" value="Aldedh"/>
    <property type="match status" value="1"/>
</dbReference>
<dbReference type="PANTHER" id="PTHR11063">
    <property type="entry name" value="GLUTAMATE SEMIALDEHYDE DEHYDROGENASE"/>
    <property type="match status" value="1"/>
</dbReference>
<dbReference type="OrthoDB" id="9809970at2"/>
<keyword evidence="10" id="KW-1185">Reference proteome</keyword>
<keyword evidence="4 7" id="KW-0521">NADP</keyword>
<dbReference type="InterPro" id="IPR016163">
    <property type="entry name" value="Ald_DH_C"/>
</dbReference>